<dbReference type="Proteomes" id="UP001497623">
    <property type="component" value="Unassembled WGS sequence"/>
</dbReference>
<comment type="caution">
    <text evidence="1">The sequence shown here is derived from an EMBL/GenBank/DDBJ whole genome shotgun (WGS) entry which is preliminary data.</text>
</comment>
<proteinExistence type="predicted"/>
<sequence>NRQLTANFRSLFFEYEKQELTSMKHKCLSRYHEDIHKISRKEGVPFISEANLQSAHRKIEDDIVKYYKKQTLFDDRLSPEVKSGLEEIKKDMKKILDNKVKDNLEEEKVYVMEAKYISIFKYSATMNQTLKESNCDFITNTNLREKHEKAKEVALQFYRDVNHFDKHHPSQIAMDTLKELEERK</sequence>
<evidence type="ECO:0000313" key="2">
    <source>
        <dbReference type="Proteomes" id="UP001497623"/>
    </source>
</evidence>
<reference evidence="1 2" key="1">
    <citation type="submission" date="2024-05" db="EMBL/GenBank/DDBJ databases">
        <authorList>
            <person name="Wallberg A."/>
        </authorList>
    </citation>
    <scope>NUCLEOTIDE SEQUENCE [LARGE SCALE GENOMIC DNA]</scope>
</reference>
<feature type="non-terminal residue" evidence="1">
    <location>
        <position position="1"/>
    </location>
</feature>
<dbReference type="AlphaFoldDB" id="A0AAV2QTT3"/>
<dbReference type="EMBL" id="CAXKWB010011182">
    <property type="protein sequence ID" value="CAL4100323.1"/>
    <property type="molecule type" value="Genomic_DNA"/>
</dbReference>
<organism evidence="1 2">
    <name type="scientific">Meganyctiphanes norvegica</name>
    <name type="common">Northern krill</name>
    <name type="synonym">Thysanopoda norvegica</name>
    <dbReference type="NCBI Taxonomy" id="48144"/>
    <lineage>
        <taxon>Eukaryota</taxon>
        <taxon>Metazoa</taxon>
        <taxon>Ecdysozoa</taxon>
        <taxon>Arthropoda</taxon>
        <taxon>Crustacea</taxon>
        <taxon>Multicrustacea</taxon>
        <taxon>Malacostraca</taxon>
        <taxon>Eumalacostraca</taxon>
        <taxon>Eucarida</taxon>
        <taxon>Euphausiacea</taxon>
        <taxon>Euphausiidae</taxon>
        <taxon>Meganyctiphanes</taxon>
    </lineage>
</organism>
<accession>A0AAV2QTT3</accession>
<gene>
    <name evidence="1" type="ORF">MNOR_LOCUS16767</name>
</gene>
<keyword evidence="2" id="KW-1185">Reference proteome</keyword>
<name>A0AAV2QTT3_MEGNR</name>
<evidence type="ECO:0000313" key="1">
    <source>
        <dbReference type="EMBL" id="CAL4100323.1"/>
    </source>
</evidence>
<protein>
    <submittedName>
        <fullName evidence="1">Uncharacterized protein</fullName>
    </submittedName>
</protein>